<evidence type="ECO:0000256" key="2">
    <source>
        <dbReference type="ARBA" id="ARBA00022603"/>
    </source>
</evidence>
<dbReference type="Proteomes" id="UP000266568">
    <property type="component" value="Unassembled WGS sequence"/>
</dbReference>
<dbReference type="PANTHER" id="PTHR43667">
    <property type="entry name" value="CYCLOPROPANE-FATTY-ACYL-PHOSPHOLIPID SYNTHASE"/>
    <property type="match status" value="1"/>
</dbReference>
<organism evidence="7 8">
    <name type="scientific">Hephaestia caeni</name>
    <dbReference type="NCBI Taxonomy" id="645617"/>
    <lineage>
        <taxon>Bacteria</taxon>
        <taxon>Pseudomonadati</taxon>
        <taxon>Pseudomonadota</taxon>
        <taxon>Alphaproteobacteria</taxon>
        <taxon>Sphingomonadales</taxon>
        <taxon>Sphingomonadaceae</taxon>
        <taxon>Hephaestia</taxon>
    </lineage>
</organism>
<comment type="caution">
    <text evidence="7">The sequence shown here is derived from an EMBL/GenBank/DDBJ whole genome shotgun (WGS) entry which is preliminary data.</text>
</comment>
<proteinExistence type="inferred from homology"/>
<evidence type="ECO:0000313" key="7">
    <source>
        <dbReference type="EMBL" id="RIA46707.1"/>
    </source>
</evidence>
<dbReference type="InterPro" id="IPR003333">
    <property type="entry name" value="CMAS"/>
</dbReference>
<dbReference type="GO" id="GO:0008610">
    <property type="term" value="P:lipid biosynthetic process"/>
    <property type="evidence" value="ECO:0007669"/>
    <property type="project" value="InterPro"/>
</dbReference>
<comment type="similarity">
    <text evidence="1">Belongs to the CFA/CMAS family.</text>
</comment>
<keyword evidence="3" id="KW-0808">Transferase</keyword>
<dbReference type="GO" id="GO:0032259">
    <property type="term" value="P:methylation"/>
    <property type="evidence" value="ECO:0007669"/>
    <property type="project" value="UniProtKB-KW"/>
</dbReference>
<keyword evidence="4" id="KW-0949">S-adenosyl-L-methionine</keyword>
<keyword evidence="5" id="KW-0443">Lipid metabolism</keyword>
<dbReference type="PANTHER" id="PTHR43667:SF1">
    <property type="entry name" value="CYCLOPROPANE-FATTY-ACYL-PHOSPHOLIPID SYNTHASE"/>
    <property type="match status" value="1"/>
</dbReference>
<evidence type="ECO:0000256" key="5">
    <source>
        <dbReference type="ARBA" id="ARBA00023098"/>
    </source>
</evidence>
<evidence type="ECO:0000256" key="3">
    <source>
        <dbReference type="ARBA" id="ARBA00022679"/>
    </source>
</evidence>
<dbReference type="Pfam" id="PF02353">
    <property type="entry name" value="CMAS"/>
    <property type="match status" value="1"/>
</dbReference>
<sequence>MQVLESLLRHLITTGELTVQIGARRFTVGAPPTDKPWLASTIRIKDRATALRLALDPDFQLGQCYMDGDLTIVRGTLWGFLELVGHNITSRGAPGLVTRARNAIARLMRAGNDRRHARRNVHHHYDLSETLYRQFLDADMQYSCAYFEHADDSLESAQASKKAHIAAKLALEPGQHVLDIGCGWGGMALSLAEACDVRVTGITLSEEQLRVAQARAKAAGLADRVDFALKDYREVGERFDRIVSVGMFEHVGREHFDTYFTAVRDLLTDDGVALIHAIGRKDPGTGSNPWMDRYIFPGGYIPALSETMGAIERSGLWATDIEILRLHYADTLREWRRRCEVNRQIIELLYDARFFRMWEFYLASCEMAFRFDGMMVNQIQLTRRIDALPRTRSYMAEREGEFVRHFAEQRIVPTAHDRVIKVQFKQGE</sequence>
<dbReference type="AlphaFoldDB" id="A0A397PHS6"/>
<dbReference type="GO" id="GO:0008168">
    <property type="term" value="F:methyltransferase activity"/>
    <property type="evidence" value="ECO:0007669"/>
    <property type="project" value="UniProtKB-KW"/>
</dbReference>
<accession>A0A397PHS6</accession>
<protein>
    <submittedName>
        <fullName evidence="7">Cyclopropane-fatty-acyl-phospholipid synthase</fullName>
    </submittedName>
</protein>
<dbReference type="Gene3D" id="3.40.50.150">
    <property type="entry name" value="Vaccinia Virus protein VP39"/>
    <property type="match status" value="1"/>
</dbReference>
<dbReference type="InterPro" id="IPR029063">
    <property type="entry name" value="SAM-dependent_MTases_sf"/>
</dbReference>
<feature type="active site" evidence="6">
    <location>
        <position position="365"/>
    </location>
</feature>
<keyword evidence="2" id="KW-0489">Methyltransferase</keyword>
<keyword evidence="8" id="KW-1185">Reference proteome</keyword>
<dbReference type="InterPro" id="IPR050723">
    <property type="entry name" value="CFA/CMAS"/>
</dbReference>
<gene>
    <name evidence="7" type="ORF">DFR49_1259</name>
</gene>
<dbReference type="EMBL" id="QXDC01000002">
    <property type="protein sequence ID" value="RIA46707.1"/>
    <property type="molecule type" value="Genomic_DNA"/>
</dbReference>
<reference evidence="7 8" key="1">
    <citation type="submission" date="2018-08" db="EMBL/GenBank/DDBJ databases">
        <title>Genomic Encyclopedia of Type Strains, Phase IV (KMG-IV): sequencing the most valuable type-strain genomes for metagenomic binning, comparative biology and taxonomic classification.</title>
        <authorList>
            <person name="Goeker M."/>
        </authorList>
    </citation>
    <scope>NUCLEOTIDE SEQUENCE [LARGE SCALE GENOMIC DNA]</scope>
    <source>
        <strain evidence="7 8">DSM 25527</strain>
    </source>
</reference>
<evidence type="ECO:0000256" key="4">
    <source>
        <dbReference type="ARBA" id="ARBA00022691"/>
    </source>
</evidence>
<dbReference type="PIRSF" id="PIRSF003085">
    <property type="entry name" value="CMAS"/>
    <property type="match status" value="1"/>
</dbReference>
<dbReference type="RefSeq" id="WP_170150939.1">
    <property type="nucleotide sequence ID" value="NZ_QXDC01000002.1"/>
</dbReference>
<evidence type="ECO:0000256" key="6">
    <source>
        <dbReference type="PIRSR" id="PIRSR003085-1"/>
    </source>
</evidence>
<dbReference type="CDD" id="cd02440">
    <property type="entry name" value="AdoMet_MTases"/>
    <property type="match status" value="1"/>
</dbReference>
<dbReference type="SUPFAM" id="SSF53335">
    <property type="entry name" value="S-adenosyl-L-methionine-dependent methyltransferases"/>
    <property type="match status" value="1"/>
</dbReference>
<evidence type="ECO:0000313" key="8">
    <source>
        <dbReference type="Proteomes" id="UP000266568"/>
    </source>
</evidence>
<evidence type="ECO:0000256" key="1">
    <source>
        <dbReference type="ARBA" id="ARBA00010815"/>
    </source>
</evidence>
<name>A0A397PHS6_9SPHN</name>